<evidence type="ECO:0000256" key="3">
    <source>
        <dbReference type="ARBA" id="ARBA00022475"/>
    </source>
</evidence>
<feature type="transmembrane region" description="Helical" evidence="7">
    <location>
        <begin position="274"/>
        <end position="295"/>
    </location>
</feature>
<feature type="transmembrane region" description="Helical" evidence="7">
    <location>
        <begin position="247"/>
        <end position="268"/>
    </location>
</feature>
<keyword evidence="4 7" id="KW-0812">Transmembrane</keyword>
<dbReference type="Proteomes" id="UP000599109">
    <property type="component" value="Unassembled WGS sequence"/>
</dbReference>
<evidence type="ECO:0000256" key="7">
    <source>
        <dbReference type="SAM" id="Phobius"/>
    </source>
</evidence>
<dbReference type="RefSeq" id="WP_201674525.1">
    <property type="nucleotide sequence ID" value="NZ_JAEQNE010000002.1"/>
</dbReference>
<protein>
    <submittedName>
        <fullName evidence="8">Uncharacterized protein</fullName>
    </submittedName>
</protein>
<dbReference type="PANTHER" id="PTHR30250:SF10">
    <property type="entry name" value="LIPOPOLYSACCHARIDE BIOSYNTHESIS PROTEIN WZXC"/>
    <property type="match status" value="1"/>
</dbReference>
<feature type="transmembrane region" description="Helical" evidence="7">
    <location>
        <begin position="46"/>
        <end position="71"/>
    </location>
</feature>
<accession>A0A936Z061</accession>
<comment type="subcellular location">
    <subcellularLocation>
        <location evidence="1">Cell membrane</location>
        <topology evidence="1">Multi-pass membrane protein</topology>
    </subcellularLocation>
</comment>
<organism evidence="8 9">
    <name type="scientific">Ramlibacter monticola</name>
    <dbReference type="NCBI Taxonomy" id="1926872"/>
    <lineage>
        <taxon>Bacteria</taxon>
        <taxon>Pseudomonadati</taxon>
        <taxon>Pseudomonadota</taxon>
        <taxon>Betaproteobacteria</taxon>
        <taxon>Burkholderiales</taxon>
        <taxon>Comamonadaceae</taxon>
        <taxon>Ramlibacter</taxon>
    </lineage>
</organism>
<feature type="transmembrane region" description="Helical" evidence="7">
    <location>
        <begin position="359"/>
        <end position="379"/>
    </location>
</feature>
<dbReference type="AlphaFoldDB" id="A0A936Z061"/>
<gene>
    <name evidence="8" type="ORF">JJ685_12400</name>
</gene>
<comment type="caution">
    <text evidence="8">The sequence shown here is derived from an EMBL/GenBank/DDBJ whole genome shotgun (WGS) entry which is preliminary data.</text>
</comment>
<keyword evidence="3" id="KW-1003">Cell membrane</keyword>
<dbReference type="GO" id="GO:0005886">
    <property type="term" value="C:plasma membrane"/>
    <property type="evidence" value="ECO:0007669"/>
    <property type="project" value="UniProtKB-SubCell"/>
</dbReference>
<reference evidence="8 9" key="1">
    <citation type="journal article" date="2017" name="Int. J. Syst. Evol. Microbiol.">
        <title>Ramlibacter monticola sp. nov., isolated from forest soil.</title>
        <authorList>
            <person name="Chaudhary D.K."/>
            <person name="Kim J."/>
        </authorList>
    </citation>
    <scope>NUCLEOTIDE SEQUENCE [LARGE SCALE GENOMIC DNA]</scope>
    <source>
        <strain evidence="8 9">KACC 19175</strain>
    </source>
</reference>
<keyword evidence="5 7" id="KW-1133">Transmembrane helix</keyword>
<dbReference type="PANTHER" id="PTHR30250">
    <property type="entry name" value="PST FAMILY PREDICTED COLANIC ACID TRANSPORTER"/>
    <property type="match status" value="1"/>
</dbReference>
<comment type="similarity">
    <text evidence="2">Belongs to the polysaccharide synthase family.</text>
</comment>
<feature type="transmembrane region" description="Helical" evidence="7">
    <location>
        <begin position="103"/>
        <end position="126"/>
    </location>
</feature>
<name>A0A936Z061_9BURK</name>
<feature type="transmembrane region" description="Helical" evidence="7">
    <location>
        <begin position="178"/>
        <end position="207"/>
    </location>
</feature>
<evidence type="ECO:0000313" key="8">
    <source>
        <dbReference type="EMBL" id="MBL0391932.1"/>
    </source>
</evidence>
<feature type="transmembrane region" description="Helical" evidence="7">
    <location>
        <begin position="326"/>
        <end position="347"/>
    </location>
</feature>
<evidence type="ECO:0000256" key="2">
    <source>
        <dbReference type="ARBA" id="ARBA00007430"/>
    </source>
</evidence>
<evidence type="ECO:0000256" key="1">
    <source>
        <dbReference type="ARBA" id="ARBA00004651"/>
    </source>
</evidence>
<feature type="transmembrane region" description="Helical" evidence="7">
    <location>
        <begin position="386"/>
        <end position="405"/>
    </location>
</feature>
<keyword evidence="6 7" id="KW-0472">Membrane</keyword>
<feature type="transmembrane region" description="Helical" evidence="7">
    <location>
        <begin position="12"/>
        <end position="34"/>
    </location>
</feature>
<evidence type="ECO:0000256" key="5">
    <source>
        <dbReference type="ARBA" id="ARBA00022989"/>
    </source>
</evidence>
<evidence type="ECO:0000313" key="9">
    <source>
        <dbReference type="Proteomes" id="UP000599109"/>
    </source>
</evidence>
<keyword evidence="9" id="KW-1185">Reference proteome</keyword>
<dbReference type="InterPro" id="IPR050833">
    <property type="entry name" value="Poly_Biosynth_Transport"/>
</dbReference>
<sequence length="445" mass="48226">MSSGSPTALRRAVGYGLLARTWSLASTPLTLYLIAARLTPEAQGYYYTMAGLMALQVFFELGLATVLVQFFSHEFVALRWAAHGRITGDRLAHARLRSLLAKAALWFGAASALLAIVLVALGLSYFRRAGGGLAGWQLPWVLAVAGVAANLALSPLVALESGSGHVTEMARCEAQAALLGTLSLWACLLAGVGLYGLGASLLLKFLVYARYFVRRRPVLLRGLARLPRRAVEGASWWRDVWPLQWRISLSWMAGYVVFHLFTPVLFYYQGAAEAGRMGITIAAANALTAIALTFVNANVPQFGRLVAQSEWQALDRQFFRVLRQGAALAFAGALAGTLAVAILQGGFAIGARFLPWTQVALLLAGAGLQVLMSHFAIYLRAFKREPLVALAVFHGLLQGGATWWIGRSHGAAGIAISVLLINLAMLPLTLYVWRRCRVRWQRPAP</sequence>
<proteinExistence type="inferred from homology"/>
<dbReference type="EMBL" id="JAEQNE010000002">
    <property type="protein sequence ID" value="MBL0391932.1"/>
    <property type="molecule type" value="Genomic_DNA"/>
</dbReference>
<evidence type="ECO:0000256" key="4">
    <source>
        <dbReference type="ARBA" id="ARBA00022692"/>
    </source>
</evidence>
<evidence type="ECO:0000256" key="6">
    <source>
        <dbReference type="ARBA" id="ARBA00023136"/>
    </source>
</evidence>
<feature type="transmembrane region" description="Helical" evidence="7">
    <location>
        <begin position="411"/>
        <end position="433"/>
    </location>
</feature>